<dbReference type="PANTHER" id="PTHR21163">
    <property type="entry name" value="PROTEIN G12"/>
    <property type="match status" value="1"/>
</dbReference>
<dbReference type="OrthoDB" id="7882129at2759"/>
<evidence type="ECO:0000313" key="3">
    <source>
        <dbReference type="EMBL" id="CAG9768202.1"/>
    </source>
</evidence>
<dbReference type="Proteomes" id="UP001152799">
    <property type="component" value="Chromosome 4"/>
</dbReference>
<dbReference type="AlphaFoldDB" id="A0A9N9QPK4"/>
<evidence type="ECO:0000256" key="1">
    <source>
        <dbReference type="SAM" id="MobiDB-lite"/>
    </source>
</evidence>
<dbReference type="PANTHER" id="PTHR21163:SF1">
    <property type="entry name" value="PROTEIN G12"/>
    <property type="match status" value="1"/>
</dbReference>
<dbReference type="EMBL" id="OU892280">
    <property type="protein sequence ID" value="CAG9768202.1"/>
    <property type="molecule type" value="Genomic_DNA"/>
</dbReference>
<gene>
    <name evidence="3" type="ORF">CEUTPL_LOCUS8749</name>
</gene>
<accession>A0A9N9QPK4</accession>
<evidence type="ECO:0000256" key="2">
    <source>
        <dbReference type="SAM" id="SignalP"/>
    </source>
</evidence>
<name>A0A9N9QPK4_9CUCU</name>
<dbReference type="InterPro" id="IPR010629">
    <property type="entry name" value="Ins_allergen"/>
</dbReference>
<feature type="chain" id="PRO_5040284959" evidence="2">
    <location>
        <begin position="23"/>
        <end position="264"/>
    </location>
</feature>
<sequence>MQTSAFLVAFGFIASLWLGAYSRPMEPEETPAVPLKEMTAAPRKEMTAAPRKEMTAVSRKDMTAVSPKEMTAKPKPSGPFHELLELLPLKEIDEIVHVHLQNDTGFRAAVKVLKSDAWLKLIEKVVATPEFKNFSNVAGKYFNITQASSCIIEFIKSLNTTEPLDKKVPADTPEPEPNLESFVTEIQKILPFGKFAKLLSADNPDSEFKKIREELATEENRQIALALHNAPDMVELRKSLKMMHFDIEPYISLIYSVLEWQLPE</sequence>
<protein>
    <submittedName>
        <fullName evidence="3">Uncharacterized protein</fullName>
    </submittedName>
</protein>
<dbReference type="Pfam" id="PF06757">
    <property type="entry name" value="Ins_allergen_rp"/>
    <property type="match status" value="1"/>
</dbReference>
<organism evidence="3 4">
    <name type="scientific">Ceutorhynchus assimilis</name>
    <name type="common">cabbage seed weevil</name>
    <dbReference type="NCBI Taxonomy" id="467358"/>
    <lineage>
        <taxon>Eukaryota</taxon>
        <taxon>Metazoa</taxon>
        <taxon>Ecdysozoa</taxon>
        <taxon>Arthropoda</taxon>
        <taxon>Hexapoda</taxon>
        <taxon>Insecta</taxon>
        <taxon>Pterygota</taxon>
        <taxon>Neoptera</taxon>
        <taxon>Endopterygota</taxon>
        <taxon>Coleoptera</taxon>
        <taxon>Polyphaga</taxon>
        <taxon>Cucujiformia</taxon>
        <taxon>Curculionidae</taxon>
        <taxon>Ceutorhynchinae</taxon>
        <taxon>Ceutorhynchus</taxon>
    </lineage>
</organism>
<evidence type="ECO:0000313" key="4">
    <source>
        <dbReference type="Proteomes" id="UP001152799"/>
    </source>
</evidence>
<keyword evidence="4" id="KW-1185">Reference proteome</keyword>
<feature type="signal peptide" evidence="2">
    <location>
        <begin position="1"/>
        <end position="22"/>
    </location>
</feature>
<proteinExistence type="predicted"/>
<keyword evidence="2" id="KW-0732">Signal</keyword>
<feature type="region of interest" description="Disordered" evidence="1">
    <location>
        <begin position="58"/>
        <end position="77"/>
    </location>
</feature>
<reference evidence="3" key="1">
    <citation type="submission" date="2022-01" db="EMBL/GenBank/DDBJ databases">
        <authorList>
            <person name="King R."/>
        </authorList>
    </citation>
    <scope>NUCLEOTIDE SEQUENCE</scope>
</reference>